<evidence type="ECO:0000256" key="2">
    <source>
        <dbReference type="ARBA" id="ARBA00012959"/>
    </source>
</evidence>
<gene>
    <name evidence="7" type="ORF">E2562_007612</name>
</gene>
<reference evidence="7 8" key="1">
    <citation type="submission" date="2019-11" db="EMBL/GenBank/DDBJ databases">
        <title>Whole genome sequence of Oryza granulata.</title>
        <authorList>
            <person name="Li W."/>
        </authorList>
    </citation>
    <scope>NUCLEOTIDE SEQUENCE [LARGE SCALE GENOMIC DNA]</scope>
    <source>
        <strain evidence="8">cv. Menghai</strain>
        <tissue evidence="7">Leaf</tissue>
    </source>
</reference>
<dbReference type="PANTHER" id="PTHR44394">
    <property type="entry name" value="BETA-ALANINE-ACTIVATING ENZYME"/>
    <property type="match status" value="1"/>
</dbReference>
<name>A0A6G1DUL3_9ORYZ</name>
<dbReference type="PANTHER" id="PTHR44394:SF1">
    <property type="entry name" value="BETA-ALANINE-ACTIVATING ENZYME"/>
    <property type="match status" value="1"/>
</dbReference>
<evidence type="ECO:0000313" key="8">
    <source>
        <dbReference type="Proteomes" id="UP000479710"/>
    </source>
</evidence>
<dbReference type="GO" id="GO:0016207">
    <property type="term" value="F:4-coumarate-CoA ligase activity"/>
    <property type="evidence" value="ECO:0007669"/>
    <property type="project" value="UniProtKB-EC"/>
</dbReference>
<dbReference type="InterPro" id="IPR052091">
    <property type="entry name" value="Beta-ala_Activ/Resist"/>
</dbReference>
<comment type="cofactor">
    <cofactor evidence="1">
        <name>Mg(2+)</name>
        <dbReference type="ChEBI" id="CHEBI:18420"/>
    </cofactor>
</comment>
<dbReference type="GO" id="GO:0043041">
    <property type="term" value="P:amino acid activation for nonribosomal peptide biosynthetic process"/>
    <property type="evidence" value="ECO:0007669"/>
    <property type="project" value="TreeGrafter"/>
</dbReference>
<evidence type="ECO:0000259" key="6">
    <source>
        <dbReference type="Pfam" id="PF00501"/>
    </source>
</evidence>
<dbReference type="InterPro" id="IPR000873">
    <property type="entry name" value="AMP-dep_synth/lig_dom"/>
</dbReference>
<dbReference type="PROSITE" id="PS00455">
    <property type="entry name" value="AMP_BINDING"/>
    <property type="match status" value="1"/>
</dbReference>
<organism evidence="7 8">
    <name type="scientific">Oryza meyeriana var. granulata</name>
    <dbReference type="NCBI Taxonomy" id="110450"/>
    <lineage>
        <taxon>Eukaryota</taxon>
        <taxon>Viridiplantae</taxon>
        <taxon>Streptophyta</taxon>
        <taxon>Embryophyta</taxon>
        <taxon>Tracheophyta</taxon>
        <taxon>Spermatophyta</taxon>
        <taxon>Magnoliopsida</taxon>
        <taxon>Liliopsida</taxon>
        <taxon>Poales</taxon>
        <taxon>Poaceae</taxon>
        <taxon>BOP clade</taxon>
        <taxon>Oryzoideae</taxon>
        <taxon>Oryzeae</taxon>
        <taxon>Oryzinae</taxon>
        <taxon>Oryza</taxon>
        <taxon>Oryza meyeriana</taxon>
    </lineage>
</organism>
<dbReference type="AlphaFoldDB" id="A0A6G1DUL3"/>
<dbReference type="OrthoDB" id="408177at2759"/>
<proteinExistence type="predicted"/>
<dbReference type="GO" id="GO:0106290">
    <property type="term" value="F:trans-cinnamate-CoA ligase activity"/>
    <property type="evidence" value="ECO:0007669"/>
    <property type="project" value="UniProtKB-ARBA"/>
</dbReference>
<comment type="catalytic activity">
    <reaction evidence="3">
        <text>(E)-4-coumarate + ATP + H(+) = (E)-4-coumaroyl-AMP + diphosphate</text>
        <dbReference type="Rhea" id="RHEA:72419"/>
        <dbReference type="ChEBI" id="CHEBI:12876"/>
        <dbReference type="ChEBI" id="CHEBI:15378"/>
        <dbReference type="ChEBI" id="CHEBI:30616"/>
        <dbReference type="ChEBI" id="CHEBI:33019"/>
        <dbReference type="ChEBI" id="CHEBI:192348"/>
    </reaction>
    <physiologicalReaction direction="left-to-right" evidence="3">
        <dbReference type="Rhea" id="RHEA:72420"/>
    </physiologicalReaction>
</comment>
<accession>A0A6G1DUL3</accession>
<evidence type="ECO:0000256" key="4">
    <source>
        <dbReference type="ARBA" id="ARBA00034223"/>
    </source>
</evidence>
<sequence length="364" mass="40077">MAAEEEPCCISHAFDRATRRNPARLAVIRAASSSGSYSERRFTCADLLAAVSSLSRRIAAELRSYISRHRDESPGCSDRPMEAAAAPRVVGVYASPSVEYIAAVLAVLRCGEAFLPLDPSWPEERIRWATSVSNASLVVSSGDSGAAHVFASCACSVIRIDDDFWQGFEDGNGGIGGDELVWPCECERPREFCYVMFTSGSTGKPKGVCGTEKGLLNRFSWMQRWKPLCSDDVLLFKTSVSFVDHLQEFLSAVLTCTTLVIPPLNDWRANPASLANLIKAYGISRLTLVPSLMEIILPTLEKNLSWGHNPLKMLIFSGEILSILLWKRVHKILSETTIVNLYGTTEVKKLTACVSYYVIPSLFH</sequence>
<comment type="caution">
    <text evidence="7">The sequence shown here is derived from an EMBL/GenBank/DDBJ whole genome shotgun (WGS) entry which is preliminary data.</text>
</comment>
<dbReference type="EC" id="6.2.1.12" evidence="2"/>
<comment type="catalytic activity">
    <reaction evidence="4">
        <text>(E)-4-coumaroyl-AMP + CoA = (E)-4-coumaroyl-CoA + AMP + H(+)</text>
        <dbReference type="Rhea" id="RHEA:72423"/>
        <dbReference type="ChEBI" id="CHEBI:15378"/>
        <dbReference type="ChEBI" id="CHEBI:57287"/>
        <dbReference type="ChEBI" id="CHEBI:85008"/>
        <dbReference type="ChEBI" id="CHEBI:192348"/>
        <dbReference type="ChEBI" id="CHEBI:456215"/>
    </reaction>
    <physiologicalReaction direction="left-to-right" evidence="4">
        <dbReference type="Rhea" id="RHEA:72424"/>
    </physiologicalReaction>
</comment>
<dbReference type="InterPro" id="IPR042099">
    <property type="entry name" value="ANL_N_sf"/>
</dbReference>
<comment type="catalytic activity">
    <reaction evidence="5">
        <text>(E)-4-coumarate + ATP + CoA = (E)-4-coumaroyl-CoA + AMP + diphosphate</text>
        <dbReference type="Rhea" id="RHEA:19641"/>
        <dbReference type="ChEBI" id="CHEBI:12876"/>
        <dbReference type="ChEBI" id="CHEBI:30616"/>
        <dbReference type="ChEBI" id="CHEBI:33019"/>
        <dbReference type="ChEBI" id="CHEBI:57287"/>
        <dbReference type="ChEBI" id="CHEBI:85008"/>
        <dbReference type="ChEBI" id="CHEBI:456215"/>
        <dbReference type="EC" id="6.2.1.12"/>
    </reaction>
    <physiologicalReaction direction="left-to-right" evidence="5">
        <dbReference type="Rhea" id="RHEA:19642"/>
    </physiologicalReaction>
</comment>
<feature type="domain" description="AMP-dependent synthetase/ligase" evidence="6">
    <location>
        <begin position="89"/>
        <end position="348"/>
    </location>
</feature>
<dbReference type="EMBL" id="SPHZ02000005">
    <property type="protein sequence ID" value="KAF0916535.1"/>
    <property type="molecule type" value="Genomic_DNA"/>
</dbReference>
<dbReference type="Pfam" id="PF00501">
    <property type="entry name" value="AMP-binding"/>
    <property type="match status" value="1"/>
</dbReference>
<dbReference type="Gene3D" id="3.40.50.12780">
    <property type="entry name" value="N-terminal domain of ligase-like"/>
    <property type="match status" value="1"/>
</dbReference>
<dbReference type="FunFam" id="3.40.50.12780:FF:000049">
    <property type="entry name" value="Putative acyl-activating enzyme 19"/>
    <property type="match status" value="1"/>
</dbReference>
<evidence type="ECO:0000256" key="5">
    <source>
        <dbReference type="ARBA" id="ARBA00034252"/>
    </source>
</evidence>
<keyword evidence="8" id="KW-1185">Reference proteome</keyword>
<dbReference type="InterPro" id="IPR020845">
    <property type="entry name" value="AMP-binding_CS"/>
</dbReference>
<dbReference type="GO" id="GO:0009698">
    <property type="term" value="P:phenylpropanoid metabolic process"/>
    <property type="evidence" value="ECO:0007669"/>
    <property type="project" value="UniProtKB-ARBA"/>
</dbReference>
<evidence type="ECO:0000256" key="1">
    <source>
        <dbReference type="ARBA" id="ARBA00001946"/>
    </source>
</evidence>
<dbReference type="Proteomes" id="UP000479710">
    <property type="component" value="Unassembled WGS sequence"/>
</dbReference>
<evidence type="ECO:0000313" key="7">
    <source>
        <dbReference type="EMBL" id="KAF0916535.1"/>
    </source>
</evidence>
<evidence type="ECO:0000256" key="3">
    <source>
        <dbReference type="ARBA" id="ARBA00034219"/>
    </source>
</evidence>
<protein>
    <recommendedName>
        <fullName evidence="2">4-coumarate--CoA ligase</fullName>
        <ecNumber evidence="2">6.2.1.12</ecNumber>
    </recommendedName>
</protein>
<dbReference type="SUPFAM" id="SSF56801">
    <property type="entry name" value="Acetyl-CoA synthetase-like"/>
    <property type="match status" value="1"/>
</dbReference>